<accession>U9UIV8</accession>
<name>U9UIV8_RHIID</name>
<reference evidence="1" key="1">
    <citation type="submission" date="2013-07" db="EMBL/GenBank/DDBJ databases">
        <title>The genome of an arbuscular mycorrhizal fungus provides insights into the evolution of the oldest plant symbiosis.</title>
        <authorList>
            <consortium name="DOE Joint Genome Institute"/>
            <person name="Tisserant E."/>
            <person name="Malbreil M."/>
            <person name="Kuo A."/>
            <person name="Kohler A."/>
            <person name="Symeonidi A."/>
            <person name="Balestrini R."/>
            <person name="Charron P."/>
            <person name="Duensing N."/>
            <person name="Frei-dit-Frey N."/>
            <person name="Gianinazzi-Pearson V."/>
            <person name="Gilbert B."/>
            <person name="Handa Y."/>
            <person name="Hijri M."/>
            <person name="Kaul R."/>
            <person name="Kawaguchi M."/>
            <person name="Krajinski F."/>
            <person name="Lammers P."/>
            <person name="Lapierre D."/>
            <person name="Masclaux F.G."/>
            <person name="Murat C."/>
            <person name="Morin E."/>
            <person name="Ndikumana S."/>
            <person name="Pagni M."/>
            <person name="Petitpierre D."/>
            <person name="Requena N."/>
            <person name="Rosikiewicz P."/>
            <person name="Riley R."/>
            <person name="Saito K."/>
            <person name="San Clemente H."/>
            <person name="Shapiro H."/>
            <person name="van Tuinen D."/>
            <person name="Becard G."/>
            <person name="Bonfante P."/>
            <person name="Paszkowski U."/>
            <person name="Shachar-Hill Y."/>
            <person name="Young J.P."/>
            <person name="Sanders I.R."/>
            <person name="Henrissat B."/>
            <person name="Rensing S.A."/>
            <person name="Grigoriev I.V."/>
            <person name="Corradi N."/>
            <person name="Roux C."/>
            <person name="Martin F."/>
        </authorList>
    </citation>
    <scope>NUCLEOTIDE SEQUENCE</scope>
    <source>
        <strain evidence="1">DAOM 197198</strain>
    </source>
</reference>
<protein>
    <submittedName>
        <fullName evidence="1">Uncharacterized protein</fullName>
    </submittedName>
</protein>
<gene>
    <name evidence="1" type="ORF">GLOINDRAFT_18633</name>
</gene>
<proteinExistence type="predicted"/>
<evidence type="ECO:0000313" key="1">
    <source>
        <dbReference type="EMBL" id="ESA20330.1"/>
    </source>
</evidence>
<dbReference type="EMBL" id="KI277418">
    <property type="protein sequence ID" value="ESA20330.1"/>
    <property type="molecule type" value="Genomic_DNA"/>
</dbReference>
<dbReference type="AlphaFoldDB" id="U9UIV8"/>
<dbReference type="HOGENOM" id="CLU_2293129_0_0_1"/>
<sequence length="101" mass="11898">MISKERSDWNLQQIEYFINRRNDDIKNNQKRALNSILERNPQKIILDRLKYEESCSSNKSPMVYNGLNPMPESWRPYYSPRSNINPDAIKLLAAPITLSEL</sequence>
<organism evidence="1">
    <name type="scientific">Rhizophagus irregularis (strain DAOM 181602 / DAOM 197198 / MUCL 43194)</name>
    <name type="common">Arbuscular mycorrhizal fungus</name>
    <name type="synonym">Glomus intraradices</name>
    <dbReference type="NCBI Taxonomy" id="747089"/>
    <lineage>
        <taxon>Eukaryota</taxon>
        <taxon>Fungi</taxon>
        <taxon>Fungi incertae sedis</taxon>
        <taxon>Mucoromycota</taxon>
        <taxon>Glomeromycotina</taxon>
        <taxon>Glomeromycetes</taxon>
        <taxon>Glomerales</taxon>
        <taxon>Glomeraceae</taxon>
        <taxon>Rhizophagus</taxon>
    </lineage>
</organism>